<dbReference type="Proteomes" id="UP000095347">
    <property type="component" value="Unassembled WGS sequence"/>
</dbReference>
<comment type="caution">
    <text evidence="4">The sequence shown here is derived from an EMBL/GenBank/DDBJ whole genome shotgun (WGS) entry which is preliminary data.</text>
</comment>
<dbReference type="STRING" id="28181.BEN30_13440"/>
<name>A0A1E5Q645_9PROT</name>
<dbReference type="InterPro" id="IPR013656">
    <property type="entry name" value="PAS_4"/>
</dbReference>
<sequence length="756" mass="81866">MIPQGESQVTDDAPQTKSDSTADSTKKEAVAQLEDAKRPVNKFVFIGVFLMLAAVGGSIFGAFKFVEDERARSLQEWQIRLGIVADSRSSAIDEWLDGNLKAMRELAENASLQLYMSEIANAKAPKAPGAPEDPFATSESDGAAETTYLRNILTATAERTGFKPPVEAAEVSANIERAGIAGLGLVDAEGLPVASSPSMPPMIGALRDAAMEALKGKPTVIDIYVGPSNLPTIGFALPVYGIQDDGRGAKALGVVIGVKVVDESLYAKLVQPGQTTETGETYLVRKQGITAEYLSALKDGTLPLKRALAMDTPDLAAAFALTSPGGFGLKRDYLGEEVLMISRPISGAPWVLIRKINRAEALAETETRLTTLLTVFILIIVGVTVAVFAVWRHGSSLRATQAAQNFKLSSEQFENLSKFMNLISNSHPAGIVAVNGNTVYTYANEPAAREAGIPVGDMLGKTMAAVMGPVKASVYTDINDKILTRFLETDDRDGCREMHISTFGDDDDDDADELKVIKSDHIPLRGDRNHPPGILMILEDITELTRERRRSEKMLRQLIDTLVSVVDRRDPFSANHSSHVAEVAKAIAEEMGKNEVSSKTVDIAGSLMNLGKIFIPPELLTKTGNLTPHERQTLTTSYLVSVDLLKDVTFEGPVVNTIRDLGETWDGNGPLGKKGEDILETARILSVANAFVGMVSARAYRDAMSFEKVSDILLSDTGSKFDRKPVSALINFLENRDGKAKWAHYRERPETSLEDE</sequence>
<dbReference type="CDD" id="cd00077">
    <property type="entry name" value="HDc"/>
    <property type="match status" value="1"/>
</dbReference>
<accession>A0A1E5Q645</accession>
<dbReference type="InterPro" id="IPR003607">
    <property type="entry name" value="HD/PDEase_dom"/>
</dbReference>
<dbReference type="PANTHER" id="PTHR43155">
    <property type="entry name" value="CYCLIC DI-GMP PHOSPHODIESTERASE PA4108-RELATED"/>
    <property type="match status" value="1"/>
</dbReference>
<organism evidence="4 5">
    <name type="scientific">Magnetovibrio blakemorei</name>
    <dbReference type="NCBI Taxonomy" id="28181"/>
    <lineage>
        <taxon>Bacteria</taxon>
        <taxon>Pseudomonadati</taxon>
        <taxon>Pseudomonadota</taxon>
        <taxon>Alphaproteobacteria</taxon>
        <taxon>Rhodospirillales</taxon>
        <taxon>Magnetovibrionaceae</taxon>
        <taxon>Magnetovibrio</taxon>
    </lineage>
</organism>
<dbReference type="SUPFAM" id="SSF109604">
    <property type="entry name" value="HD-domain/PDEase-like"/>
    <property type="match status" value="1"/>
</dbReference>
<dbReference type="GO" id="GO:0008081">
    <property type="term" value="F:phosphoric diester hydrolase activity"/>
    <property type="evidence" value="ECO:0007669"/>
    <property type="project" value="UniProtKB-ARBA"/>
</dbReference>
<dbReference type="Pfam" id="PF08448">
    <property type="entry name" value="PAS_4"/>
    <property type="match status" value="1"/>
</dbReference>
<dbReference type="Gene3D" id="3.30.450.20">
    <property type="entry name" value="PAS domain"/>
    <property type="match status" value="1"/>
</dbReference>
<evidence type="ECO:0000259" key="3">
    <source>
        <dbReference type="PROSITE" id="PS51832"/>
    </source>
</evidence>
<dbReference type="InterPro" id="IPR035965">
    <property type="entry name" value="PAS-like_dom_sf"/>
</dbReference>
<feature type="transmembrane region" description="Helical" evidence="2">
    <location>
        <begin position="43"/>
        <end position="63"/>
    </location>
</feature>
<feature type="region of interest" description="Disordered" evidence="1">
    <location>
        <begin position="1"/>
        <end position="26"/>
    </location>
</feature>
<dbReference type="InterPro" id="IPR037522">
    <property type="entry name" value="HD_GYP_dom"/>
</dbReference>
<reference evidence="5" key="1">
    <citation type="submission" date="2016-07" db="EMBL/GenBank/DDBJ databases">
        <authorList>
            <person name="Florea S."/>
            <person name="Webb J.S."/>
            <person name="Jaromczyk J."/>
            <person name="Schardl C.L."/>
        </authorList>
    </citation>
    <scope>NUCLEOTIDE SEQUENCE [LARGE SCALE GENOMIC DNA]</scope>
    <source>
        <strain evidence="5">MV-1</strain>
    </source>
</reference>
<keyword evidence="2" id="KW-0812">Transmembrane</keyword>
<evidence type="ECO:0000313" key="4">
    <source>
        <dbReference type="EMBL" id="OEJ65992.1"/>
    </source>
</evidence>
<keyword evidence="2" id="KW-0472">Membrane</keyword>
<feature type="compositionally biased region" description="Polar residues" evidence="1">
    <location>
        <begin position="1"/>
        <end position="23"/>
    </location>
</feature>
<dbReference type="SUPFAM" id="SSF55785">
    <property type="entry name" value="PYP-like sensor domain (PAS domain)"/>
    <property type="match status" value="1"/>
</dbReference>
<dbReference type="Gene3D" id="1.10.3210.10">
    <property type="entry name" value="Hypothetical protein af1432"/>
    <property type="match status" value="1"/>
</dbReference>
<dbReference type="Pfam" id="PF13487">
    <property type="entry name" value="HD_5"/>
    <property type="match status" value="1"/>
</dbReference>
<dbReference type="PROSITE" id="PS51832">
    <property type="entry name" value="HD_GYP"/>
    <property type="match status" value="1"/>
</dbReference>
<keyword evidence="5" id="KW-1185">Reference proteome</keyword>
<evidence type="ECO:0000313" key="5">
    <source>
        <dbReference type="Proteomes" id="UP000095347"/>
    </source>
</evidence>
<gene>
    <name evidence="4" type="ORF">BEN30_13440</name>
</gene>
<evidence type="ECO:0000256" key="2">
    <source>
        <dbReference type="SAM" id="Phobius"/>
    </source>
</evidence>
<protein>
    <recommendedName>
        <fullName evidence="3">HD-GYP domain-containing protein</fullName>
    </recommendedName>
</protein>
<feature type="domain" description="HD-GYP" evidence="3">
    <location>
        <begin position="551"/>
        <end position="745"/>
    </location>
</feature>
<dbReference type="EMBL" id="MCGG01000042">
    <property type="protein sequence ID" value="OEJ65992.1"/>
    <property type="molecule type" value="Genomic_DNA"/>
</dbReference>
<feature type="transmembrane region" description="Helical" evidence="2">
    <location>
        <begin position="372"/>
        <end position="391"/>
    </location>
</feature>
<proteinExistence type="predicted"/>
<dbReference type="AlphaFoldDB" id="A0A1E5Q645"/>
<dbReference type="CDD" id="cd18773">
    <property type="entry name" value="PDC1_HK_sensor"/>
    <property type="match status" value="1"/>
</dbReference>
<evidence type="ECO:0000256" key="1">
    <source>
        <dbReference type="SAM" id="MobiDB-lite"/>
    </source>
</evidence>
<keyword evidence="2" id="KW-1133">Transmembrane helix</keyword>